<evidence type="ECO:0000313" key="2">
    <source>
        <dbReference type="EMBL" id="CAF87690.1"/>
    </source>
</evidence>
<organism evidence="2">
    <name type="scientific">Tetraodon nigroviridis</name>
    <name type="common">Spotted green pufferfish</name>
    <name type="synonym">Chelonodon nigroviridis</name>
    <dbReference type="NCBI Taxonomy" id="99883"/>
    <lineage>
        <taxon>Eukaryota</taxon>
        <taxon>Metazoa</taxon>
        <taxon>Chordata</taxon>
        <taxon>Craniata</taxon>
        <taxon>Vertebrata</taxon>
        <taxon>Euteleostomi</taxon>
        <taxon>Actinopterygii</taxon>
        <taxon>Neopterygii</taxon>
        <taxon>Teleostei</taxon>
        <taxon>Neoteleostei</taxon>
        <taxon>Acanthomorphata</taxon>
        <taxon>Eupercaria</taxon>
        <taxon>Tetraodontiformes</taxon>
        <taxon>Tetradontoidea</taxon>
        <taxon>Tetraodontidae</taxon>
        <taxon>Tetraodon</taxon>
    </lineage>
</organism>
<sequence length="83" mass="9149">EYVDIPTLHTPVIDTSETELSEEKTTECSYSQMDDDTFQASMTALHGSVCSADLDYLNSSTPKVPIGRTVPLVVKPAEKQEEK</sequence>
<reference evidence="2" key="2">
    <citation type="submission" date="2004-02" db="EMBL/GenBank/DDBJ databases">
        <authorList>
            <consortium name="Genoscope"/>
            <consortium name="Whitehead Institute Centre for Genome Research"/>
        </authorList>
    </citation>
    <scope>NUCLEOTIDE SEQUENCE</scope>
</reference>
<evidence type="ECO:0000256" key="1">
    <source>
        <dbReference type="SAM" id="MobiDB-lite"/>
    </source>
</evidence>
<feature type="non-terminal residue" evidence="2">
    <location>
        <position position="1"/>
    </location>
</feature>
<name>Q4THE2_TETNG</name>
<reference evidence="2" key="1">
    <citation type="journal article" date="2004" name="Nature">
        <title>Genome duplication in the teleost fish Tetraodon nigroviridis reveals the early vertebrate proto-karyotype.</title>
        <authorList>
            <person name="Jaillon O."/>
            <person name="Aury J.-M."/>
            <person name="Brunet F."/>
            <person name="Petit J.-L."/>
            <person name="Stange-Thomann N."/>
            <person name="Mauceli E."/>
            <person name="Bouneau L."/>
            <person name="Fischer C."/>
            <person name="Ozouf-Costaz C."/>
            <person name="Bernot A."/>
            <person name="Nicaud S."/>
            <person name="Jaffe D."/>
            <person name="Fisher S."/>
            <person name="Lutfalla G."/>
            <person name="Dossat C."/>
            <person name="Segurens B."/>
            <person name="Dasilva C."/>
            <person name="Salanoubat M."/>
            <person name="Levy M."/>
            <person name="Boudet N."/>
            <person name="Castellano S."/>
            <person name="Anthouard V."/>
            <person name="Jubin C."/>
            <person name="Castelli V."/>
            <person name="Katinka M."/>
            <person name="Vacherie B."/>
            <person name="Biemont C."/>
            <person name="Skalli Z."/>
            <person name="Cattolico L."/>
            <person name="Poulain J."/>
            <person name="De Berardinis V."/>
            <person name="Cruaud C."/>
            <person name="Duprat S."/>
            <person name="Brottier P."/>
            <person name="Coutanceau J.-P."/>
            <person name="Gouzy J."/>
            <person name="Parra G."/>
            <person name="Lardier G."/>
            <person name="Chapple C."/>
            <person name="McKernan K.J."/>
            <person name="McEwan P."/>
            <person name="Bosak S."/>
            <person name="Kellis M."/>
            <person name="Volff J.-N."/>
            <person name="Guigo R."/>
            <person name="Zody M.C."/>
            <person name="Mesirov J."/>
            <person name="Lindblad-Toh K."/>
            <person name="Birren B."/>
            <person name="Nusbaum C."/>
            <person name="Kahn D."/>
            <person name="Robinson-Rechavi M."/>
            <person name="Laudet V."/>
            <person name="Schachter V."/>
            <person name="Quetier F."/>
            <person name="Saurin W."/>
            <person name="Scarpelli C."/>
            <person name="Wincker P."/>
            <person name="Lander E.S."/>
            <person name="Weissenbach J."/>
            <person name="Roest Crollius H."/>
        </authorList>
    </citation>
    <scope>NUCLEOTIDE SEQUENCE [LARGE SCALE GENOMIC DNA]</scope>
</reference>
<dbReference type="AlphaFoldDB" id="Q4THE2"/>
<dbReference type="KEGG" id="tng:GSTEN00000602G001"/>
<proteinExistence type="predicted"/>
<accession>Q4THE2</accession>
<feature type="region of interest" description="Disordered" evidence="1">
    <location>
        <begin position="1"/>
        <end position="26"/>
    </location>
</feature>
<protein>
    <submittedName>
        <fullName evidence="2">Chromosome undetermined SCAF3000, whole genome shotgun sequence</fullName>
    </submittedName>
</protein>
<gene>
    <name evidence="2" type="ORF">GSTENG00000602001</name>
</gene>
<dbReference type="EMBL" id="CAAE01003000">
    <property type="protein sequence ID" value="CAF87690.1"/>
    <property type="molecule type" value="Genomic_DNA"/>
</dbReference>